<dbReference type="AlphaFoldDB" id="A0A0X8JQC3"/>
<dbReference type="Proteomes" id="UP000063964">
    <property type="component" value="Chromosome"/>
</dbReference>
<reference evidence="2" key="1">
    <citation type="submission" date="2016-02" db="EMBL/GenBank/DDBJ databases">
        <authorList>
            <person name="Holder M.E."/>
            <person name="Ajami N.J."/>
            <person name="Petrosino J.F."/>
        </authorList>
    </citation>
    <scope>NUCLEOTIDE SEQUENCE [LARGE SCALE GENOMIC DNA]</scope>
    <source>
        <strain evidence="2">DSM 12838</strain>
    </source>
</reference>
<keyword evidence="2" id="KW-1185">Reference proteome</keyword>
<evidence type="ECO:0000313" key="2">
    <source>
        <dbReference type="Proteomes" id="UP000063964"/>
    </source>
</evidence>
<accession>A0A0X8JQC3</accession>
<gene>
    <name evidence="1" type="ORF">AXF15_07405</name>
</gene>
<organism evidence="1 2">
    <name type="scientific">Desulfomicrobium orale DSM 12838</name>
    <dbReference type="NCBI Taxonomy" id="888061"/>
    <lineage>
        <taxon>Bacteria</taxon>
        <taxon>Pseudomonadati</taxon>
        <taxon>Thermodesulfobacteriota</taxon>
        <taxon>Desulfovibrionia</taxon>
        <taxon>Desulfovibrionales</taxon>
        <taxon>Desulfomicrobiaceae</taxon>
        <taxon>Desulfomicrobium</taxon>
    </lineage>
</organism>
<proteinExistence type="predicted"/>
<protein>
    <submittedName>
        <fullName evidence="1">Uncharacterized protein</fullName>
    </submittedName>
</protein>
<sequence length="212" mass="23420">MIQAAKEKTVEACSRCGICCRKGGPALHHSEMELLEILPLKDLVCLRPGEPAFDPRFGMVRPLTAELIKIRGKGDSWECLYYEGGCGIYAYRPLECRALSCRRTDSLFSVMETPALSRAHFIRKDSALGACIAEREARFPVERCVSLLSGSAVTVPGELDAILRAELAFRSALAEAVAAADEDLWVYLGRPLWLVLRPMSPALGRYGNVRDF</sequence>
<name>A0A0X8JQC3_9BACT</name>
<dbReference type="STRING" id="888061.AXF15_07405"/>
<dbReference type="KEGG" id="doa:AXF15_07405"/>
<evidence type="ECO:0000313" key="1">
    <source>
        <dbReference type="EMBL" id="AMD92948.1"/>
    </source>
</evidence>
<dbReference type="EMBL" id="CP014230">
    <property type="protein sequence ID" value="AMD92948.1"/>
    <property type="molecule type" value="Genomic_DNA"/>
</dbReference>